<keyword evidence="3" id="KW-1185">Reference proteome</keyword>
<dbReference type="AlphaFoldDB" id="A0A4S4C4K8"/>
<dbReference type="PANTHER" id="PTHR42696:SF2">
    <property type="entry name" value="ASPARTATE AMMONIA-LYASE"/>
    <property type="match status" value="1"/>
</dbReference>
<proteinExistence type="predicted"/>
<protein>
    <submittedName>
        <fullName evidence="2">Uncharacterized protein</fullName>
    </submittedName>
</protein>
<dbReference type="PANTHER" id="PTHR42696">
    <property type="entry name" value="ASPARTATE AMMONIA-LYASE"/>
    <property type="match status" value="1"/>
</dbReference>
<evidence type="ECO:0000313" key="2">
    <source>
        <dbReference type="EMBL" id="THF82674.1"/>
    </source>
</evidence>
<organism evidence="2 3">
    <name type="scientific">Cohnella fermenti</name>
    <dbReference type="NCBI Taxonomy" id="2565925"/>
    <lineage>
        <taxon>Bacteria</taxon>
        <taxon>Bacillati</taxon>
        <taxon>Bacillota</taxon>
        <taxon>Bacilli</taxon>
        <taxon>Bacillales</taxon>
        <taxon>Paenibacillaceae</taxon>
        <taxon>Cohnella</taxon>
    </lineage>
</organism>
<reference evidence="2 3" key="1">
    <citation type="submission" date="2019-04" db="EMBL/GenBank/DDBJ databases">
        <title>Cohnella sp. nov. isolated from preserved vegetables.</title>
        <authorList>
            <person name="Lin S.-Y."/>
            <person name="Hung M.-H."/>
            <person name="Young C.-C."/>
        </authorList>
    </citation>
    <scope>NUCLEOTIDE SEQUENCE [LARGE SCALE GENOMIC DNA]</scope>
    <source>
        <strain evidence="2 3">CC-MHH1044</strain>
    </source>
</reference>
<dbReference type="InterPro" id="IPR024083">
    <property type="entry name" value="Fumarase/histidase_N"/>
</dbReference>
<dbReference type="RefSeq" id="WP_136368935.1">
    <property type="nucleotide sequence ID" value="NZ_SSOB01000006.1"/>
</dbReference>
<keyword evidence="1" id="KW-0456">Lyase</keyword>
<dbReference type="SUPFAM" id="SSF48557">
    <property type="entry name" value="L-aspartase-like"/>
    <property type="match status" value="1"/>
</dbReference>
<dbReference type="InterPro" id="IPR051546">
    <property type="entry name" value="Aspartate_Ammonia-Lyase"/>
</dbReference>
<dbReference type="EMBL" id="SSOB01000006">
    <property type="protein sequence ID" value="THF82674.1"/>
    <property type="molecule type" value="Genomic_DNA"/>
</dbReference>
<dbReference type="Proteomes" id="UP000310636">
    <property type="component" value="Unassembled WGS sequence"/>
</dbReference>
<evidence type="ECO:0000313" key="3">
    <source>
        <dbReference type="Proteomes" id="UP000310636"/>
    </source>
</evidence>
<sequence>MEETRVETDEEGVVIVPAYSYYGIQTRRALSAYPSVNHRMQPEWVVAASQTKKAWIRLSVHSLKIPSRVGSLLIRSAEEIEQGRWHDQIKAFPTLDGTGTAYQNNLNEVLINRALELLGESKGDYALLDPVTYDALEQPDAMFLGISSVLAMLALMEKGQAACELAGVEPERFQQWIRRLEAVQIGRCPSELMKLLATDTDRKLQWNSSGSRMSEVIPELAGEIEGIIATKVQRSSGAEMPNRLLKQILGEVAGFRTTIAHLIEDGAETTGPMAAYCILEILDRISKTKEVVPR</sequence>
<accession>A0A4S4C4K8</accession>
<dbReference type="Gene3D" id="1.10.275.10">
    <property type="entry name" value="Fumarase/aspartase (N-terminal domain)"/>
    <property type="match status" value="1"/>
</dbReference>
<evidence type="ECO:0000256" key="1">
    <source>
        <dbReference type="ARBA" id="ARBA00023239"/>
    </source>
</evidence>
<name>A0A4S4C4K8_9BACL</name>
<dbReference type="GO" id="GO:0008797">
    <property type="term" value="F:aspartate ammonia-lyase activity"/>
    <property type="evidence" value="ECO:0007669"/>
    <property type="project" value="TreeGrafter"/>
</dbReference>
<dbReference type="GO" id="GO:0006531">
    <property type="term" value="P:aspartate metabolic process"/>
    <property type="evidence" value="ECO:0007669"/>
    <property type="project" value="TreeGrafter"/>
</dbReference>
<dbReference type="GO" id="GO:0005829">
    <property type="term" value="C:cytosol"/>
    <property type="evidence" value="ECO:0007669"/>
    <property type="project" value="TreeGrafter"/>
</dbReference>
<dbReference type="OrthoDB" id="9757976at2"/>
<comment type="caution">
    <text evidence="2">The sequence shown here is derived from an EMBL/GenBank/DDBJ whole genome shotgun (WGS) entry which is preliminary data.</text>
</comment>
<gene>
    <name evidence="2" type="ORF">E6C55_06300</name>
</gene>
<dbReference type="InterPro" id="IPR008948">
    <property type="entry name" value="L-Aspartase-like"/>
</dbReference>